<dbReference type="Pfam" id="PF13432">
    <property type="entry name" value="TPR_16"/>
    <property type="match status" value="1"/>
</dbReference>
<evidence type="ECO:0000313" key="5">
    <source>
        <dbReference type="Proteomes" id="UP000469125"/>
    </source>
</evidence>
<keyword evidence="5" id="KW-1185">Reference proteome</keyword>
<dbReference type="PANTHER" id="PTHR44943:SF8">
    <property type="entry name" value="TPR REPEAT-CONTAINING PROTEIN MJ0263"/>
    <property type="match status" value="1"/>
</dbReference>
<dbReference type="InterPro" id="IPR011990">
    <property type="entry name" value="TPR-like_helical_dom_sf"/>
</dbReference>
<dbReference type="InterPro" id="IPR019734">
    <property type="entry name" value="TPR_rpt"/>
</dbReference>
<organism evidence="4 5">
    <name type="scientific">Ornithinibacillus caprae</name>
    <dbReference type="NCBI Taxonomy" id="2678566"/>
    <lineage>
        <taxon>Bacteria</taxon>
        <taxon>Bacillati</taxon>
        <taxon>Bacillota</taxon>
        <taxon>Bacilli</taxon>
        <taxon>Bacillales</taxon>
        <taxon>Bacillaceae</taxon>
        <taxon>Ornithinibacillus</taxon>
    </lineage>
</organism>
<proteinExistence type="predicted"/>
<gene>
    <name evidence="4" type="ORF">GMD78_01180</name>
</gene>
<keyword evidence="2 3" id="KW-0802">TPR repeat</keyword>
<feature type="repeat" description="TPR" evidence="3">
    <location>
        <begin position="170"/>
        <end position="203"/>
    </location>
</feature>
<dbReference type="AlphaFoldDB" id="A0A6N8FFK5"/>
<dbReference type="EMBL" id="WOCA01000001">
    <property type="protein sequence ID" value="MUK87014.1"/>
    <property type="molecule type" value="Genomic_DNA"/>
</dbReference>
<evidence type="ECO:0000256" key="3">
    <source>
        <dbReference type="PROSITE-ProRule" id="PRU00339"/>
    </source>
</evidence>
<dbReference type="SMART" id="SM00028">
    <property type="entry name" value="TPR"/>
    <property type="match status" value="6"/>
</dbReference>
<keyword evidence="1" id="KW-0677">Repeat</keyword>
<dbReference type="Pfam" id="PF13181">
    <property type="entry name" value="TPR_8"/>
    <property type="match status" value="1"/>
</dbReference>
<dbReference type="SMART" id="SM00671">
    <property type="entry name" value="SEL1"/>
    <property type="match status" value="3"/>
</dbReference>
<dbReference type="SUPFAM" id="SSF48452">
    <property type="entry name" value="TPR-like"/>
    <property type="match status" value="1"/>
</dbReference>
<protein>
    <submittedName>
        <fullName evidence="4">Tetratricopeptide repeat protein</fullName>
    </submittedName>
</protein>
<dbReference type="Proteomes" id="UP000469125">
    <property type="component" value="Unassembled WGS sequence"/>
</dbReference>
<dbReference type="Gene3D" id="1.25.40.10">
    <property type="entry name" value="Tetratricopeptide repeat domain"/>
    <property type="match status" value="3"/>
</dbReference>
<accession>A0A6N8FFK5</accession>
<name>A0A6N8FFK5_9BACI</name>
<sequence length="222" mass="25531">MDKNAKAIQLMKENKFEEAASIFNEVIQENPEEPLGYINFGNLLLHVKDEERAKRFFEKAIELDDKAAIAYYGLGNLFFEQADYHKAQEYYQKAIELGLEEADVYFMLGMTFQHQEHYKLALPYLLRATELNPDDVELLFQYGLALAQSNLIEDAKEVFQQVLAKDNEHSDAHYNLGVIELFQDQAEEALSHFNQALVIQPDHVLAANGKSKLEELLAEKDQ</sequence>
<dbReference type="Pfam" id="PF13424">
    <property type="entry name" value="TPR_12"/>
    <property type="match status" value="1"/>
</dbReference>
<feature type="repeat" description="TPR" evidence="3">
    <location>
        <begin position="68"/>
        <end position="101"/>
    </location>
</feature>
<dbReference type="PANTHER" id="PTHR44943">
    <property type="entry name" value="CELLULOSE SYNTHASE OPERON PROTEIN C"/>
    <property type="match status" value="1"/>
</dbReference>
<evidence type="ECO:0000313" key="4">
    <source>
        <dbReference type="EMBL" id="MUK87014.1"/>
    </source>
</evidence>
<dbReference type="InterPro" id="IPR051685">
    <property type="entry name" value="Ycf3/AcsC/BcsC/TPR_MFPF"/>
</dbReference>
<dbReference type="InterPro" id="IPR006597">
    <property type="entry name" value="Sel1-like"/>
</dbReference>
<evidence type="ECO:0000256" key="1">
    <source>
        <dbReference type="ARBA" id="ARBA00022737"/>
    </source>
</evidence>
<feature type="repeat" description="TPR" evidence="3">
    <location>
        <begin position="102"/>
        <end position="135"/>
    </location>
</feature>
<evidence type="ECO:0000256" key="2">
    <source>
        <dbReference type="ARBA" id="ARBA00022803"/>
    </source>
</evidence>
<comment type="caution">
    <text evidence="4">The sequence shown here is derived from an EMBL/GenBank/DDBJ whole genome shotgun (WGS) entry which is preliminary data.</text>
</comment>
<feature type="repeat" description="TPR" evidence="3">
    <location>
        <begin position="34"/>
        <end position="67"/>
    </location>
</feature>
<reference evidence="4 5" key="1">
    <citation type="submission" date="2019-11" db="EMBL/GenBank/DDBJ databases">
        <authorList>
            <person name="Li X."/>
        </authorList>
    </citation>
    <scope>NUCLEOTIDE SEQUENCE [LARGE SCALE GENOMIC DNA]</scope>
    <source>
        <strain evidence="4 5">L9</strain>
    </source>
</reference>
<dbReference type="PROSITE" id="PS50005">
    <property type="entry name" value="TPR"/>
    <property type="match status" value="4"/>
</dbReference>
<dbReference type="PROSITE" id="PS50293">
    <property type="entry name" value="TPR_REGION"/>
    <property type="match status" value="1"/>
</dbReference>
<dbReference type="RefSeq" id="WP_155666330.1">
    <property type="nucleotide sequence ID" value="NZ_WOCA01000001.1"/>
</dbReference>